<protein>
    <submittedName>
        <fullName evidence="1">Uncharacterized protein</fullName>
    </submittedName>
</protein>
<comment type="caution">
    <text evidence="1">The sequence shown here is derived from an EMBL/GenBank/DDBJ whole genome shotgun (WGS) entry which is preliminary data.</text>
</comment>
<reference evidence="1" key="1">
    <citation type="submission" date="2019-11" db="EMBL/GenBank/DDBJ databases">
        <title>Nori genome reveals adaptations in red seaweeds to the harsh intertidal environment.</title>
        <authorList>
            <person name="Wang D."/>
            <person name="Mao Y."/>
        </authorList>
    </citation>
    <scope>NUCLEOTIDE SEQUENCE</scope>
    <source>
        <tissue evidence="1">Gametophyte</tissue>
    </source>
</reference>
<sequence>MSAETAPSASAEAGRTGAAPPSPPHLPALSERLRPFVVGGAAGVAGWLFIHPADVIKTRQQTAPPGGGATAAAPAAAAAAAPAAASAATPSAVATPSRPGAPPLSTTAAAAAVPAGSAPPTAAAVAAAPPRGGVLPMGPIATGRSIVAAGGPSALYTGLSAALTRQVTYTTLRLGLYATFRSAVVGDGTSGDALPPSLAQKLGIGLAAGGIAAAACCPVEVAMVRMYADGALPPAARRNYAHVGSALRRMWVEEGAATLWRGARPTVARACVVSAVQLGTYDQAKQVYAGWGAAEGVGLHLASSLTSGLAYSIVSLPIDIAKSKQQFQHREGGGGAATGGELKYRGLVQTVARVAREEGLRKLYAGFGMYFVRCGGHTVGMFLAYEQLNRLWGKAFGGGGGGSWRWGDGRPADVTGGVAATDRVGPGSVGGAVPVDDATLSALGRGAASGGRSVGTVGGAAVDVTGSGKGVGDGGRGFAPPAGAPPDSAPPLSVEYPEADVAYVAPPRVNRLRSLLFTAERFLPVAVGLLGAVALPTLSELLLPLVPHVGSDISVLISVLFSPTVGILFATLLSITVSVLRQRQQDIRSLLFEELATIRTLAVILHDSHLLTQLGDYLRLLSEETFEHRFFDGDSDFHDAGQGPSCSMREAAYEATEVRGYTLMHDANRRRLREPVEGLISALVTLRTRRRATLDTGFPRVHYVILAALGASTLFCFLLEVAAQPQWLDVPAVRLLFALLLALLTSATTFVADIKDPFQGHYRLSTARVDRTRVTILERVGLVTSEPPGGSF</sequence>
<accession>A0ACC3C9Y5</accession>
<proteinExistence type="predicted"/>
<evidence type="ECO:0000313" key="2">
    <source>
        <dbReference type="Proteomes" id="UP000798662"/>
    </source>
</evidence>
<dbReference type="Proteomes" id="UP000798662">
    <property type="component" value="Chromosome 2"/>
</dbReference>
<gene>
    <name evidence="1" type="ORF">I4F81_009138</name>
</gene>
<name>A0ACC3C9Y5_PYRYE</name>
<evidence type="ECO:0000313" key="1">
    <source>
        <dbReference type="EMBL" id="KAK1866622.1"/>
    </source>
</evidence>
<organism evidence="1 2">
    <name type="scientific">Pyropia yezoensis</name>
    <name type="common">Susabi-nori</name>
    <name type="synonym">Porphyra yezoensis</name>
    <dbReference type="NCBI Taxonomy" id="2788"/>
    <lineage>
        <taxon>Eukaryota</taxon>
        <taxon>Rhodophyta</taxon>
        <taxon>Bangiophyceae</taxon>
        <taxon>Bangiales</taxon>
        <taxon>Bangiaceae</taxon>
        <taxon>Pyropia</taxon>
    </lineage>
</organism>
<dbReference type="EMBL" id="CM020619">
    <property type="protein sequence ID" value="KAK1866622.1"/>
    <property type="molecule type" value="Genomic_DNA"/>
</dbReference>
<keyword evidence="2" id="KW-1185">Reference proteome</keyword>